<evidence type="ECO:0000313" key="2">
    <source>
        <dbReference type="Proteomes" id="UP000198384"/>
    </source>
</evidence>
<gene>
    <name evidence="1" type="ORF">SAMN06265371_108222</name>
</gene>
<proteinExistence type="predicted"/>
<reference evidence="1 2" key="1">
    <citation type="submission" date="2017-06" db="EMBL/GenBank/DDBJ databases">
        <authorList>
            <person name="Kim H.J."/>
            <person name="Triplett B.A."/>
        </authorList>
    </citation>
    <scope>NUCLEOTIDE SEQUENCE [LARGE SCALE GENOMIC DNA]</scope>
    <source>
        <strain evidence="1 2">DSM 29150</strain>
    </source>
</reference>
<evidence type="ECO:0000313" key="1">
    <source>
        <dbReference type="EMBL" id="SNR68747.1"/>
    </source>
</evidence>
<keyword evidence="2" id="KW-1185">Reference proteome</keyword>
<sequence length="45" mass="5383">MGLFQPSVLNSYLNLQDQSVITKAYKKYTKYFHNTTIQDNMDFLY</sequence>
<organism evidence="1 2">
    <name type="scientific">Lutibacter agarilyticus</name>
    <dbReference type="NCBI Taxonomy" id="1109740"/>
    <lineage>
        <taxon>Bacteria</taxon>
        <taxon>Pseudomonadati</taxon>
        <taxon>Bacteroidota</taxon>
        <taxon>Flavobacteriia</taxon>
        <taxon>Flavobacteriales</taxon>
        <taxon>Flavobacteriaceae</taxon>
        <taxon>Lutibacter</taxon>
    </lineage>
</organism>
<name>A0A238YC88_9FLAO</name>
<dbReference type="Proteomes" id="UP000198384">
    <property type="component" value="Unassembled WGS sequence"/>
</dbReference>
<accession>A0A238YC88</accession>
<dbReference type="EMBL" id="FZNT01000008">
    <property type="protein sequence ID" value="SNR68747.1"/>
    <property type="molecule type" value="Genomic_DNA"/>
</dbReference>
<dbReference type="AlphaFoldDB" id="A0A238YC88"/>
<protein>
    <submittedName>
        <fullName evidence="1">Uncharacterized protein</fullName>
    </submittedName>
</protein>